<dbReference type="Proteomes" id="UP000240883">
    <property type="component" value="Unassembled WGS sequence"/>
</dbReference>
<dbReference type="GO" id="GO:0005634">
    <property type="term" value="C:nucleus"/>
    <property type="evidence" value="ECO:0007669"/>
    <property type="project" value="TreeGrafter"/>
</dbReference>
<feature type="domain" description="DJ-1/PfpI" evidence="3">
    <location>
        <begin position="3"/>
        <end position="176"/>
    </location>
</feature>
<dbReference type="InterPro" id="IPR029062">
    <property type="entry name" value="Class_I_gatase-like"/>
</dbReference>
<dbReference type="AlphaFoldDB" id="A0A2T2NUG1"/>
<dbReference type="STRING" id="1448308.A0A2T2NUG1"/>
<dbReference type="SUPFAM" id="SSF52317">
    <property type="entry name" value="Class I glutamine amidotransferase-like"/>
    <property type="match status" value="1"/>
</dbReference>
<dbReference type="GO" id="GO:1903189">
    <property type="term" value="P:glyoxal metabolic process"/>
    <property type="evidence" value="ECO:0007669"/>
    <property type="project" value="TreeGrafter"/>
</dbReference>
<dbReference type="EC" id="4.2.1.130" evidence="1"/>
<dbReference type="GO" id="GO:0005739">
    <property type="term" value="C:mitochondrion"/>
    <property type="evidence" value="ECO:0007669"/>
    <property type="project" value="TreeGrafter"/>
</dbReference>
<dbReference type="Gene3D" id="3.40.50.880">
    <property type="match status" value="1"/>
</dbReference>
<accession>A0A2T2NUG1</accession>
<dbReference type="EMBL" id="KZ678133">
    <property type="protein sequence ID" value="PSN69009.1"/>
    <property type="molecule type" value="Genomic_DNA"/>
</dbReference>
<sequence length="197" mass="20966">MPKALILIADGSEEIEFVTPYDVLTRAGFEVTSAGVQLKDEGFAHMTRNVRIVPDHKTLLGVPDKGAHEVFDILILPGGAPGAKTFSTYEPVLELIHNFRAAGKHVAAICAGTTALVASQKKFGGDKTRATSHPSVKDEVKSAGWEYSDDRVVVDGKVVTSRGPGTALLFSLTIVELLAGKEKRDEVAGPMVVAETL</sequence>
<reference evidence="4 5" key="1">
    <citation type="journal article" date="2018" name="Front. Microbiol.">
        <title>Genome-Wide Analysis of Corynespora cassiicola Leaf Fall Disease Putative Effectors.</title>
        <authorList>
            <person name="Lopez D."/>
            <person name="Ribeiro S."/>
            <person name="Label P."/>
            <person name="Fumanal B."/>
            <person name="Venisse J.S."/>
            <person name="Kohler A."/>
            <person name="de Oliveira R.R."/>
            <person name="Labutti K."/>
            <person name="Lipzen A."/>
            <person name="Lail K."/>
            <person name="Bauer D."/>
            <person name="Ohm R.A."/>
            <person name="Barry K.W."/>
            <person name="Spatafora J."/>
            <person name="Grigoriev I.V."/>
            <person name="Martin F.M."/>
            <person name="Pujade-Renaud V."/>
        </authorList>
    </citation>
    <scope>NUCLEOTIDE SEQUENCE [LARGE SCALE GENOMIC DNA]</scope>
    <source>
        <strain evidence="4 5">Philippines</strain>
    </source>
</reference>
<dbReference type="NCBIfam" id="TIGR01383">
    <property type="entry name" value="not_thiJ"/>
    <property type="match status" value="1"/>
</dbReference>
<protein>
    <recommendedName>
        <fullName evidence="1">D-lactate dehydratase</fullName>
        <ecNumber evidence="1">4.2.1.130</ecNumber>
    </recommendedName>
</protein>
<evidence type="ECO:0000256" key="1">
    <source>
        <dbReference type="ARBA" id="ARBA00013134"/>
    </source>
</evidence>
<dbReference type="InterPro" id="IPR050325">
    <property type="entry name" value="Prot/Nucl_acid_deglycase"/>
</dbReference>
<evidence type="ECO:0000256" key="2">
    <source>
        <dbReference type="ARBA" id="ARBA00048082"/>
    </source>
</evidence>
<dbReference type="PANTHER" id="PTHR48094">
    <property type="entry name" value="PROTEIN/NUCLEIC ACID DEGLYCASE DJ-1-RELATED"/>
    <property type="match status" value="1"/>
</dbReference>
<dbReference type="PANTHER" id="PTHR48094:SF12">
    <property type="entry name" value="PARKINSON DISEASE PROTEIN 7 HOMOLOG"/>
    <property type="match status" value="1"/>
</dbReference>
<keyword evidence="5" id="KW-1185">Reference proteome</keyword>
<dbReference type="InterPro" id="IPR002818">
    <property type="entry name" value="DJ-1/PfpI"/>
</dbReference>
<evidence type="ECO:0000313" key="5">
    <source>
        <dbReference type="Proteomes" id="UP000240883"/>
    </source>
</evidence>
<dbReference type="CDD" id="cd03135">
    <property type="entry name" value="GATase1_DJ-1"/>
    <property type="match status" value="1"/>
</dbReference>
<dbReference type="Pfam" id="PF01965">
    <property type="entry name" value="DJ-1_PfpI"/>
    <property type="match status" value="1"/>
</dbReference>
<dbReference type="InterPro" id="IPR006287">
    <property type="entry name" value="DJ-1"/>
</dbReference>
<evidence type="ECO:0000259" key="3">
    <source>
        <dbReference type="Pfam" id="PF01965"/>
    </source>
</evidence>
<organism evidence="4 5">
    <name type="scientific">Corynespora cassiicola Philippines</name>
    <dbReference type="NCBI Taxonomy" id="1448308"/>
    <lineage>
        <taxon>Eukaryota</taxon>
        <taxon>Fungi</taxon>
        <taxon>Dikarya</taxon>
        <taxon>Ascomycota</taxon>
        <taxon>Pezizomycotina</taxon>
        <taxon>Dothideomycetes</taxon>
        <taxon>Pleosporomycetidae</taxon>
        <taxon>Pleosporales</taxon>
        <taxon>Corynesporascaceae</taxon>
        <taxon>Corynespora</taxon>
    </lineage>
</organism>
<comment type="catalytic activity">
    <reaction evidence="2">
        <text>methylglyoxal + H2O = (R)-lactate + H(+)</text>
        <dbReference type="Rhea" id="RHEA:27754"/>
        <dbReference type="ChEBI" id="CHEBI:15377"/>
        <dbReference type="ChEBI" id="CHEBI:15378"/>
        <dbReference type="ChEBI" id="CHEBI:16004"/>
        <dbReference type="ChEBI" id="CHEBI:17158"/>
        <dbReference type="EC" id="4.2.1.130"/>
    </reaction>
</comment>
<evidence type="ECO:0000313" key="4">
    <source>
        <dbReference type="EMBL" id="PSN69009.1"/>
    </source>
</evidence>
<dbReference type="GO" id="GO:0006979">
    <property type="term" value="P:response to oxidative stress"/>
    <property type="evidence" value="ECO:0007669"/>
    <property type="project" value="TreeGrafter"/>
</dbReference>
<dbReference type="OrthoDB" id="543156at2759"/>
<dbReference type="GO" id="GO:0019172">
    <property type="term" value="F:glyoxalase III activity"/>
    <property type="evidence" value="ECO:0007669"/>
    <property type="project" value="UniProtKB-EC"/>
</dbReference>
<name>A0A2T2NUG1_CORCC</name>
<proteinExistence type="predicted"/>
<gene>
    <name evidence="4" type="ORF">BS50DRAFT_489696</name>
</gene>